<evidence type="ECO:0000313" key="1">
    <source>
        <dbReference type="EMBL" id="MDP9828452.1"/>
    </source>
</evidence>
<sequence>MRVDPADLRTASVNAATAVTAVMSLDPEPALTSAGGAIEGALSSTALAQVSARWTQELSSWCTAARSYEEGLNLAADRYQNTDRSAADSHRGHLPVGM</sequence>
<protein>
    <recommendedName>
        <fullName evidence="3">Excreted virulence factor EspC (Type VII ESX diderm)</fullName>
    </recommendedName>
</protein>
<organism evidence="1 2">
    <name type="scientific">Kineosporia succinea</name>
    <dbReference type="NCBI Taxonomy" id="84632"/>
    <lineage>
        <taxon>Bacteria</taxon>
        <taxon>Bacillati</taxon>
        <taxon>Actinomycetota</taxon>
        <taxon>Actinomycetes</taxon>
        <taxon>Kineosporiales</taxon>
        <taxon>Kineosporiaceae</taxon>
        <taxon>Kineosporia</taxon>
    </lineage>
</organism>
<gene>
    <name evidence="1" type="ORF">J2S57_004201</name>
</gene>
<dbReference type="SUPFAM" id="SSF140453">
    <property type="entry name" value="EsxAB dimer-like"/>
    <property type="match status" value="1"/>
</dbReference>
<dbReference type="EMBL" id="JAUSQZ010000001">
    <property type="protein sequence ID" value="MDP9828452.1"/>
    <property type="molecule type" value="Genomic_DNA"/>
</dbReference>
<name>A0ABT9P7L6_9ACTN</name>
<evidence type="ECO:0000313" key="2">
    <source>
        <dbReference type="Proteomes" id="UP001235712"/>
    </source>
</evidence>
<dbReference type="InterPro" id="IPR036689">
    <property type="entry name" value="ESAT-6-like_sf"/>
</dbReference>
<comment type="caution">
    <text evidence="1">The sequence shown here is derived from an EMBL/GenBank/DDBJ whole genome shotgun (WGS) entry which is preliminary data.</text>
</comment>
<proteinExistence type="predicted"/>
<dbReference type="Proteomes" id="UP001235712">
    <property type="component" value="Unassembled WGS sequence"/>
</dbReference>
<accession>A0ABT9P7L6</accession>
<keyword evidence="2" id="KW-1185">Reference proteome</keyword>
<evidence type="ECO:0008006" key="3">
    <source>
        <dbReference type="Google" id="ProtNLM"/>
    </source>
</evidence>
<reference evidence="1 2" key="1">
    <citation type="submission" date="2023-07" db="EMBL/GenBank/DDBJ databases">
        <title>Sequencing the genomes of 1000 actinobacteria strains.</title>
        <authorList>
            <person name="Klenk H.-P."/>
        </authorList>
    </citation>
    <scope>NUCLEOTIDE SEQUENCE [LARGE SCALE GENOMIC DNA]</scope>
    <source>
        <strain evidence="1 2">DSM 44388</strain>
    </source>
</reference>